<protein>
    <recommendedName>
        <fullName evidence="1">Cupin type-2 domain-containing protein</fullName>
    </recommendedName>
</protein>
<dbReference type="InterPro" id="IPR011051">
    <property type="entry name" value="RmlC_Cupin_sf"/>
</dbReference>
<keyword evidence="3" id="KW-1185">Reference proteome</keyword>
<dbReference type="SUPFAM" id="SSF51182">
    <property type="entry name" value="RmlC-like cupins"/>
    <property type="match status" value="1"/>
</dbReference>
<evidence type="ECO:0000313" key="2">
    <source>
        <dbReference type="EMBL" id="BDP43574.1"/>
    </source>
</evidence>
<accession>A0ABM8AIC8</accession>
<organism evidence="2 3">
    <name type="scientific">Deinococcus aetherius</name>
    <dbReference type="NCBI Taxonomy" id="200252"/>
    <lineage>
        <taxon>Bacteria</taxon>
        <taxon>Thermotogati</taxon>
        <taxon>Deinococcota</taxon>
        <taxon>Deinococci</taxon>
        <taxon>Deinococcales</taxon>
        <taxon>Deinococcaceae</taxon>
        <taxon>Deinococcus</taxon>
    </lineage>
</organism>
<feature type="domain" description="Cupin type-2" evidence="1">
    <location>
        <begin position="22"/>
        <end position="87"/>
    </location>
</feature>
<dbReference type="Proteomes" id="UP001064971">
    <property type="component" value="Plasmid pDAETH-1"/>
</dbReference>
<geneLocation type="plasmid" evidence="2 3">
    <name>pDAETH-1</name>
</geneLocation>
<dbReference type="EMBL" id="AP026561">
    <property type="protein sequence ID" value="BDP43574.1"/>
    <property type="molecule type" value="Genomic_DNA"/>
</dbReference>
<evidence type="ECO:0000313" key="3">
    <source>
        <dbReference type="Proteomes" id="UP001064971"/>
    </source>
</evidence>
<dbReference type="Pfam" id="PF07883">
    <property type="entry name" value="Cupin_2"/>
    <property type="match status" value="1"/>
</dbReference>
<keyword evidence="2" id="KW-0614">Plasmid</keyword>
<proteinExistence type="predicted"/>
<dbReference type="InterPro" id="IPR013096">
    <property type="entry name" value="Cupin_2"/>
</dbReference>
<evidence type="ECO:0000259" key="1">
    <source>
        <dbReference type="Pfam" id="PF07883"/>
    </source>
</evidence>
<dbReference type="RefSeq" id="WP_264778050.1">
    <property type="nucleotide sequence ID" value="NZ_AP026561.1"/>
</dbReference>
<gene>
    <name evidence="2" type="ORF">DAETH_35430</name>
</gene>
<name>A0ABM8AIC8_9DEIO</name>
<dbReference type="Gene3D" id="2.60.120.10">
    <property type="entry name" value="Jelly Rolls"/>
    <property type="match status" value="1"/>
</dbReference>
<sequence length="92" mass="10337">MERLSIQGDRRRFQALPATVGHLHFPAGTVLPETQHEEDEVSFIHSGLMRAVSGGREYLIRAGDVTFIPAGERHRAEVLEDVTLSYVLLERP</sequence>
<dbReference type="InterPro" id="IPR014710">
    <property type="entry name" value="RmlC-like_jellyroll"/>
</dbReference>
<reference evidence="2" key="1">
    <citation type="submission" date="2022-07" db="EMBL/GenBank/DDBJ databases">
        <title>Complete Genome Sequence of the Radioresistant Bacterium Deinococcus aetherius ST0316, Isolated from the Air Dust collected in Lower Stratosphere above Japan.</title>
        <authorList>
            <person name="Satoh K."/>
            <person name="Hagiwara K."/>
            <person name="Katsumata K."/>
            <person name="Kubo A."/>
            <person name="Yokobori S."/>
            <person name="Yamagishi A."/>
            <person name="Oono Y."/>
            <person name="Narumi I."/>
        </authorList>
    </citation>
    <scope>NUCLEOTIDE SEQUENCE</scope>
    <source>
        <strain evidence="2">ST0316</strain>
        <plasmid evidence="2">pDAETH-1</plasmid>
    </source>
</reference>